<feature type="binding site" evidence="6">
    <location>
        <position position="1005"/>
    </location>
    <ligand>
        <name>Ca(2+)</name>
        <dbReference type="ChEBI" id="CHEBI:29108"/>
    </ligand>
</feature>
<keyword evidence="11" id="KW-1185">Reference proteome</keyword>
<dbReference type="GO" id="GO:0036503">
    <property type="term" value="P:ERAD pathway"/>
    <property type="evidence" value="ECO:0007669"/>
    <property type="project" value="UniProtKB-ARBA"/>
</dbReference>
<evidence type="ECO:0000256" key="3">
    <source>
        <dbReference type="ARBA" id="ARBA00007658"/>
    </source>
</evidence>
<keyword evidence="9" id="KW-0812">Transmembrane</keyword>
<dbReference type="PANTHER" id="PTHR11742">
    <property type="entry name" value="MANNOSYL-OLIGOSACCHARIDE ALPHA-1,2-MANNOSIDASE-RELATED"/>
    <property type="match status" value="1"/>
</dbReference>
<dbReference type="Pfam" id="PF01532">
    <property type="entry name" value="Glyco_hydro_47"/>
    <property type="match status" value="2"/>
</dbReference>
<sequence>MLRFRRYRVFLFFTAFAIFAFYHFGRIDTSYWENPAHSVSVLKDQLNHTGKNTQEKQQQEVFKPNVQDAKKVDEVKQKPAKELGKPKNAVSKQLPPPVASITKPVQQAPAPAETSAMSTSTEKIRVMPNPIPPGAPAIIEQGSGRWESDQLPLDVETVEWEPVEEHFPVPSGSTITLPTGSPKSMPKLQAKFEKETELVKADRIKKRDAVKEAYLHAWKGYKEKAWGRDELMPVSGSSKDPFNGWGATLIDSLDTMWIMGLKDEFEEALEVVKKTNFKTSQRSDIPIFETTIRYLGGLLGAYDVSEGKYKILLDKAVELGDIMMGSFDTPNRMPDTFYQWKPTFASNPHRASTRVVLAELGTLALEFTRLAQLTKESRYYDAIARIGNALEEWQDHTRLPGLWPTFVDASGCDKAVHKSPSTQSFGSQTQKDWKGNPVGELPAMEQVNAQKVAHSHSKGPSEPLTAPLKERPIGKQGRIAGWDKNHPEAGDKATKDSDDMEPIKLPDPLIFEAKDPEPTKTKTKRQLGGLPEDEVPISHPDNRDNDPMATMVEGEELPASIPKANIPVPHAMPTKMSLPECVPQGLNSQSSWATDEYTLGSMADSTYEYFPKMHLMLGGLTKQYQRLYEKAIDVAKKNLLFRVMIPDEKRDILVSGTMHVSVANDDKPDPEFTYRLARDGSHLTCFVGGMFAMGAKLFNRKEDMDIAAKLTDGCVWAYEMTASGIMPETFTALACDDRKDCMWNETKWWDELDPNPQYRWDSYDSQIKFMESQIAERKSVSLAAKSAAKTAAPVAKATAAVDDLEEPESAEKKALKSPSDLSKRQLAEGASASKDVIEAMIAKPAKEVDSTSPTSTLDDRDAEPVWQAPTVVTDDAPPPIYSPEKPMTHEEYAKNYIKEERIPPGIVNMPDRRYILRPEALESVFYMHRLTGDPYWRRAGWHMVSSILAATPTKWGHAAVDDVTMQHPQPQDSMESFWLAETLKYAYLMFDEEDKWSLDDWILNTEAHFFRRIK</sequence>
<keyword evidence="4 7" id="KW-0378">Hydrolase</keyword>
<name>A0A4Z1P154_9PEZI</name>
<feature type="region of interest" description="Disordered" evidence="8">
    <location>
        <begin position="166"/>
        <end position="185"/>
    </location>
</feature>
<dbReference type="SUPFAM" id="SSF48225">
    <property type="entry name" value="Seven-hairpin glycosidases"/>
    <property type="match status" value="1"/>
</dbReference>
<dbReference type="AlphaFoldDB" id="A0A4Z1P154"/>
<keyword evidence="6" id="KW-0479">Metal-binding</keyword>
<evidence type="ECO:0000313" key="11">
    <source>
        <dbReference type="Proteomes" id="UP000298493"/>
    </source>
</evidence>
<feature type="compositionally biased region" description="Basic and acidic residues" evidence="8">
    <location>
        <begin position="481"/>
        <end position="504"/>
    </location>
</feature>
<dbReference type="InterPro" id="IPR012341">
    <property type="entry name" value="6hp_glycosidase-like_sf"/>
</dbReference>
<dbReference type="GO" id="GO:0005783">
    <property type="term" value="C:endoplasmic reticulum"/>
    <property type="evidence" value="ECO:0007669"/>
    <property type="project" value="TreeGrafter"/>
</dbReference>
<feature type="compositionally biased region" description="Basic and acidic residues" evidence="8">
    <location>
        <begin position="68"/>
        <end position="85"/>
    </location>
</feature>
<evidence type="ECO:0000256" key="5">
    <source>
        <dbReference type="ARBA" id="ARBA00023157"/>
    </source>
</evidence>
<dbReference type="InterPro" id="IPR050749">
    <property type="entry name" value="Glycosyl_Hydrolase_47"/>
</dbReference>
<comment type="similarity">
    <text evidence="3 7">Belongs to the glycosyl hydrolase 47 family.</text>
</comment>
<dbReference type="PRINTS" id="PR00747">
    <property type="entry name" value="GLYHDRLASE47"/>
</dbReference>
<dbReference type="Gene3D" id="1.50.10.10">
    <property type="match status" value="3"/>
</dbReference>
<dbReference type="InterPro" id="IPR001382">
    <property type="entry name" value="Glyco_hydro_47"/>
</dbReference>
<dbReference type="STRING" id="86259.A0A4Z1P154"/>
<feature type="region of interest" description="Disordered" evidence="8">
    <location>
        <begin position="414"/>
        <end position="437"/>
    </location>
</feature>
<gene>
    <name evidence="10" type="ORF">E6O75_ATG07186</name>
</gene>
<evidence type="ECO:0000256" key="4">
    <source>
        <dbReference type="ARBA" id="ARBA00022801"/>
    </source>
</evidence>
<feature type="compositionally biased region" description="Polar residues" evidence="8">
    <location>
        <begin position="419"/>
        <end position="430"/>
    </location>
</feature>
<comment type="cofactor">
    <cofactor evidence="1 6">
        <name>Ca(2+)</name>
        <dbReference type="ChEBI" id="CHEBI:29108"/>
    </cofactor>
</comment>
<dbReference type="EMBL" id="SNSC02000024">
    <property type="protein sequence ID" value="TID13954.1"/>
    <property type="molecule type" value="Genomic_DNA"/>
</dbReference>
<feature type="compositionally biased region" description="Polar residues" evidence="8">
    <location>
        <begin position="171"/>
        <end position="182"/>
    </location>
</feature>
<keyword evidence="9" id="KW-0472">Membrane</keyword>
<reference evidence="10 11" key="1">
    <citation type="submission" date="2019-04" db="EMBL/GenBank/DDBJ databases">
        <title>High contiguity whole genome sequence and gene annotation resource for two Venturia nashicola isolates.</title>
        <authorList>
            <person name="Prokchorchik M."/>
            <person name="Won K."/>
            <person name="Lee Y."/>
            <person name="Choi E.D."/>
            <person name="Segonzac C."/>
            <person name="Sohn K.H."/>
        </authorList>
    </citation>
    <scope>NUCLEOTIDE SEQUENCE [LARGE SCALE GENOMIC DNA]</scope>
    <source>
        <strain evidence="10 11">PRI2</strain>
    </source>
</reference>
<proteinExistence type="inferred from homology"/>
<dbReference type="PANTHER" id="PTHR11742:SF103">
    <property type="entry name" value="ENDOPLASMIC RETICULUM MANNOSIDASE MNL2-RELATED"/>
    <property type="match status" value="1"/>
</dbReference>
<dbReference type="GO" id="GO:0016020">
    <property type="term" value="C:membrane"/>
    <property type="evidence" value="ECO:0007669"/>
    <property type="project" value="InterPro"/>
</dbReference>
<dbReference type="EC" id="3.2.1.-" evidence="7"/>
<dbReference type="UniPathway" id="UPA00378"/>
<comment type="caution">
    <text evidence="10">The sequence shown here is derived from an EMBL/GenBank/DDBJ whole genome shotgun (WGS) entry which is preliminary data.</text>
</comment>
<feature type="transmembrane region" description="Helical" evidence="9">
    <location>
        <begin position="7"/>
        <end position="25"/>
    </location>
</feature>
<evidence type="ECO:0000256" key="1">
    <source>
        <dbReference type="ARBA" id="ARBA00001913"/>
    </source>
</evidence>
<keyword evidence="6" id="KW-0106">Calcium</keyword>
<organism evidence="10 11">
    <name type="scientific">Venturia nashicola</name>
    <dbReference type="NCBI Taxonomy" id="86259"/>
    <lineage>
        <taxon>Eukaryota</taxon>
        <taxon>Fungi</taxon>
        <taxon>Dikarya</taxon>
        <taxon>Ascomycota</taxon>
        <taxon>Pezizomycotina</taxon>
        <taxon>Dothideomycetes</taxon>
        <taxon>Pleosporomycetidae</taxon>
        <taxon>Venturiales</taxon>
        <taxon>Venturiaceae</taxon>
        <taxon>Venturia</taxon>
    </lineage>
</organism>
<dbReference type="Proteomes" id="UP000298493">
    <property type="component" value="Unassembled WGS sequence"/>
</dbReference>
<dbReference type="GO" id="GO:0005975">
    <property type="term" value="P:carbohydrate metabolic process"/>
    <property type="evidence" value="ECO:0007669"/>
    <property type="project" value="InterPro"/>
</dbReference>
<dbReference type="GO" id="GO:0004571">
    <property type="term" value="F:mannosyl-oligosaccharide 1,2-alpha-mannosidase activity"/>
    <property type="evidence" value="ECO:0007669"/>
    <property type="project" value="InterPro"/>
</dbReference>
<dbReference type="OrthoDB" id="8118055at2759"/>
<feature type="region of interest" description="Disordered" evidence="8">
    <location>
        <begin position="65"/>
        <end position="97"/>
    </location>
</feature>
<feature type="region of interest" description="Disordered" evidence="8">
    <location>
        <begin position="478"/>
        <end position="544"/>
    </location>
</feature>
<protein>
    <recommendedName>
        <fullName evidence="7">alpha-1,2-Mannosidase</fullName>
        <ecNumber evidence="7">3.2.1.-</ecNumber>
    </recommendedName>
</protein>
<keyword evidence="5" id="KW-1015">Disulfide bond</keyword>
<evidence type="ECO:0000256" key="6">
    <source>
        <dbReference type="PIRSR" id="PIRSR601382-2"/>
    </source>
</evidence>
<evidence type="ECO:0000256" key="8">
    <source>
        <dbReference type="SAM" id="MobiDB-lite"/>
    </source>
</evidence>
<comment type="pathway">
    <text evidence="2">Protein modification; protein glycosylation.</text>
</comment>
<accession>A0A4Z1P154</accession>
<dbReference type="InterPro" id="IPR036026">
    <property type="entry name" value="Seven-hairpin_glycosidases"/>
</dbReference>
<evidence type="ECO:0000313" key="10">
    <source>
        <dbReference type="EMBL" id="TID13954.1"/>
    </source>
</evidence>
<feature type="region of interest" description="Disordered" evidence="8">
    <location>
        <begin position="844"/>
        <end position="886"/>
    </location>
</feature>
<keyword evidence="9" id="KW-1133">Transmembrane helix</keyword>
<dbReference type="GO" id="GO:0005509">
    <property type="term" value="F:calcium ion binding"/>
    <property type="evidence" value="ECO:0007669"/>
    <property type="project" value="InterPro"/>
</dbReference>
<keyword evidence="7" id="KW-0326">Glycosidase</keyword>
<feature type="region of interest" description="Disordered" evidence="8">
    <location>
        <begin position="802"/>
        <end position="829"/>
    </location>
</feature>
<evidence type="ECO:0000256" key="9">
    <source>
        <dbReference type="SAM" id="Phobius"/>
    </source>
</evidence>
<evidence type="ECO:0000256" key="2">
    <source>
        <dbReference type="ARBA" id="ARBA00004922"/>
    </source>
</evidence>
<evidence type="ECO:0000256" key="7">
    <source>
        <dbReference type="RuleBase" id="RU361193"/>
    </source>
</evidence>